<evidence type="ECO:0000256" key="5">
    <source>
        <dbReference type="ARBA" id="ARBA00023136"/>
    </source>
</evidence>
<evidence type="ECO:0000313" key="8">
    <source>
        <dbReference type="EMBL" id="UUY02025.1"/>
    </source>
</evidence>
<keyword evidence="4 6" id="KW-1133">Transmembrane helix</keyword>
<gene>
    <name evidence="8" type="ORF">LRS13_15020</name>
</gene>
<evidence type="ECO:0000256" key="6">
    <source>
        <dbReference type="SAM" id="Phobius"/>
    </source>
</evidence>
<reference evidence="9" key="1">
    <citation type="submission" date="2021-11" db="EMBL/GenBank/DDBJ databases">
        <title>Cultivation dependent microbiological survey of springs from the worlds oldest radium mine currently devoted to the extraction of radon-saturated water.</title>
        <authorList>
            <person name="Kapinusova G."/>
            <person name="Smrhova T."/>
            <person name="Strejcek M."/>
            <person name="Suman J."/>
            <person name="Jani K."/>
            <person name="Pajer P."/>
            <person name="Uhlik O."/>
        </authorList>
    </citation>
    <scope>NUCLEOTIDE SEQUENCE [LARGE SCALE GENOMIC DNA]</scope>
    <source>
        <strain evidence="9">J379</strain>
    </source>
</reference>
<evidence type="ECO:0000256" key="4">
    <source>
        <dbReference type="ARBA" id="ARBA00022989"/>
    </source>
</evidence>
<protein>
    <submittedName>
        <fullName evidence="8">Type II secretion system F family protein</fullName>
    </submittedName>
</protein>
<proteinExistence type="predicted"/>
<sequence>MSAAVVLTGLAVAAAVLAVADLARLVRARAVTRPARPPRPSRRGPLLHLITRIGRHAALRGGATGPGLAARLAAAGAPLGLTPADLAALKAGTALVVLGVSAVWSQALPGRLGIAAMILAPAAGFWLPDLLLSRRAASRRRVLEREVADVLDLLRVAVGAGQSPDRALRDVAGYRGGMLGHELGRAAGQIELGVPRAKALAGLAARCPIEPIAALVAALGRADRQGAPLDEALASLAAQARADRARIAQEAGARAAPQIQLIVALVLVPAVMLLVAASLVRGLT</sequence>
<comment type="subcellular location">
    <subcellularLocation>
        <location evidence="1">Cell membrane</location>
        <topology evidence="1">Multi-pass membrane protein</topology>
    </subcellularLocation>
</comment>
<keyword evidence="2" id="KW-1003">Cell membrane</keyword>
<dbReference type="Proteomes" id="UP001058860">
    <property type="component" value="Chromosome"/>
</dbReference>
<evidence type="ECO:0000256" key="3">
    <source>
        <dbReference type="ARBA" id="ARBA00022692"/>
    </source>
</evidence>
<dbReference type="PANTHER" id="PTHR35007">
    <property type="entry name" value="INTEGRAL MEMBRANE PROTEIN-RELATED"/>
    <property type="match status" value="1"/>
</dbReference>
<dbReference type="Pfam" id="PF00482">
    <property type="entry name" value="T2SSF"/>
    <property type="match status" value="1"/>
</dbReference>
<evidence type="ECO:0000259" key="7">
    <source>
        <dbReference type="Pfam" id="PF00482"/>
    </source>
</evidence>
<dbReference type="InterPro" id="IPR018076">
    <property type="entry name" value="T2SS_GspF_dom"/>
</dbReference>
<keyword evidence="5 6" id="KW-0472">Membrane</keyword>
<organism evidence="8 9">
    <name type="scientific">Svornostia abyssi</name>
    <dbReference type="NCBI Taxonomy" id="2898438"/>
    <lineage>
        <taxon>Bacteria</taxon>
        <taxon>Bacillati</taxon>
        <taxon>Actinomycetota</taxon>
        <taxon>Thermoleophilia</taxon>
        <taxon>Solirubrobacterales</taxon>
        <taxon>Baekduiaceae</taxon>
        <taxon>Svornostia</taxon>
    </lineage>
</organism>
<feature type="domain" description="Type II secretion system protein GspF" evidence="7">
    <location>
        <begin position="151"/>
        <end position="275"/>
    </location>
</feature>
<keyword evidence="3 6" id="KW-0812">Transmembrane</keyword>
<dbReference type="PANTHER" id="PTHR35007:SF2">
    <property type="entry name" value="PILUS ASSEMBLE PROTEIN"/>
    <property type="match status" value="1"/>
</dbReference>
<accession>A0ABY5PBH1</accession>
<keyword evidence="9" id="KW-1185">Reference proteome</keyword>
<evidence type="ECO:0000256" key="1">
    <source>
        <dbReference type="ARBA" id="ARBA00004651"/>
    </source>
</evidence>
<dbReference type="RefSeq" id="WP_353862564.1">
    <property type="nucleotide sequence ID" value="NZ_CP088295.1"/>
</dbReference>
<name>A0ABY5PBH1_9ACTN</name>
<dbReference type="EMBL" id="CP088295">
    <property type="protein sequence ID" value="UUY02025.1"/>
    <property type="molecule type" value="Genomic_DNA"/>
</dbReference>
<feature type="transmembrane region" description="Helical" evidence="6">
    <location>
        <begin position="261"/>
        <end position="280"/>
    </location>
</feature>
<evidence type="ECO:0000256" key="2">
    <source>
        <dbReference type="ARBA" id="ARBA00022475"/>
    </source>
</evidence>
<evidence type="ECO:0000313" key="9">
    <source>
        <dbReference type="Proteomes" id="UP001058860"/>
    </source>
</evidence>
<feature type="transmembrane region" description="Helical" evidence="6">
    <location>
        <begin position="112"/>
        <end position="132"/>
    </location>
</feature>